<reference evidence="2 3" key="1">
    <citation type="submission" date="2023-10" db="EMBL/GenBank/DDBJ databases">
        <title>Psychrosphaera aquimaarina strain SW33 isolated from seawater.</title>
        <authorList>
            <person name="Bayburt H."/>
            <person name="Kim J.M."/>
            <person name="Choi B.J."/>
            <person name="Jeon C.O."/>
        </authorList>
    </citation>
    <scope>NUCLEOTIDE SEQUENCE [LARGE SCALE GENOMIC DNA]</scope>
    <source>
        <strain evidence="2 3">KCTC 52743</strain>
    </source>
</reference>
<feature type="signal peptide" evidence="1">
    <location>
        <begin position="1"/>
        <end position="21"/>
    </location>
</feature>
<evidence type="ECO:0000313" key="3">
    <source>
        <dbReference type="Proteomes" id="UP001257914"/>
    </source>
</evidence>
<evidence type="ECO:0000313" key="2">
    <source>
        <dbReference type="EMBL" id="MDU0113259.1"/>
    </source>
</evidence>
<sequence length="309" mass="35401">MMKQTLLLVLFSFALPGHAHTEEVKFSYAKLNKELTLSGALCTYGRKSKQKLPESVISHIHNHVKDQNKNFIDQIRDIKTGMFGRRLNTAELAVMYQLTDKHLELDYYFEGNSACVNFQARLELDFNADANMYFNFAQPASWTFMAKRNDLADINQAMKLIYPKVSLSEQDLSAATQSYLIELSQVSDNYALYKFDAQGYTSSQSVQLNTFYVEAPAPYKAAMTDYLTSYQYSTLVDKNQANWQITVNPVKSAQNLLFTVSYQSKDDQNKQVNNDPDALPQIVTNNQQELKNLILLHLEMMEFVNVLQK</sequence>
<comment type="caution">
    <text evidence="2">The sequence shown here is derived from an EMBL/GenBank/DDBJ whole genome shotgun (WGS) entry which is preliminary data.</text>
</comment>
<keyword evidence="1" id="KW-0732">Signal</keyword>
<feature type="chain" id="PRO_5047101366" evidence="1">
    <location>
        <begin position="22"/>
        <end position="309"/>
    </location>
</feature>
<keyword evidence="3" id="KW-1185">Reference proteome</keyword>
<accession>A0ABU3R0P8</accession>
<dbReference type="RefSeq" id="WP_315946868.1">
    <property type="nucleotide sequence ID" value="NZ_JAWCUA010000007.1"/>
</dbReference>
<dbReference type="Proteomes" id="UP001257914">
    <property type="component" value="Unassembled WGS sequence"/>
</dbReference>
<gene>
    <name evidence="2" type="ORF">RT723_09685</name>
</gene>
<protein>
    <submittedName>
        <fullName evidence="2">Uncharacterized protein</fullName>
    </submittedName>
</protein>
<name>A0ABU3R0P8_9GAMM</name>
<dbReference type="EMBL" id="JAWCUA010000007">
    <property type="protein sequence ID" value="MDU0113259.1"/>
    <property type="molecule type" value="Genomic_DNA"/>
</dbReference>
<organism evidence="2 3">
    <name type="scientific">Psychrosphaera aquimarina</name>
    <dbReference type="NCBI Taxonomy" id="2044854"/>
    <lineage>
        <taxon>Bacteria</taxon>
        <taxon>Pseudomonadati</taxon>
        <taxon>Pseudomonadota</taxon>
        <taxon>Gammaproteobacteria</taxon>
        <taxon>Alteromonadales</taxon>
        <taxon>Pseudoalteromonadaceae</taxon>
        <taxon>Psychrosphaera</taxon>
    </lineage>
</organism>
<evidence type="ECO:0000256" key="1">
    <source>
        <dbReference type="SAM" id="SignalP"/>
    </source>
</evidence>
<proteinExistence type="predicted"/>